<feature type="region of interest" description="Disordered" evidence="1">
    <location>
        <begin position="1"/>
        <end position="71"/>
    </location>
</feature>
<feature type="compositionally biased region" description="Basic and acidic residues" evidence="1">
    <location>
        <begin position="8"/>
        <end position="18"/>
    </location>
</feature>
<evidence type="ECO:0000256" key="1">
    <source>
        <dbReference type="SAM" id="MobiDB-lite"/>
    </source>
</evidence>
<protein>
    <submittedName>
        <fullName evidence="2">Uncharacterized protein</fullName>
    </submittedName>
</protein>
<accession>A0A2S4KQ63</accession>
<evidence type="ECO:0000313" key="3">
    <source>
        <dbReference type="Proteomes" id="UP000237481"/>
    </source>
</evidence>
<comment type="caution">
    <text evidence="2">The sequence shown here is derived from an EMBL/GenBank/DDBJ whole genome shotgun (WGS) entry which is preliminary data.</text>
</comment>
<evidence type="ECO:0000313" key="2">
    <source>
        <dbReference type="EMBL" id="POR32320.1"/>
    </source>
</evidence>
<name>A0A2S4KQ63_9HYPO</name>
<gene>
    <name evidence="2" type="ORF">TPAR_07484</name>
</gene>
<feature type="compositionally biased region" description="Basic and acidic residues" evidence="1">
    <location>
        <begin position="38"/>
        <end position="49"/>
    </location>
</feature>
<organism evidence="2 3">
    <name type="scientific">Tolypocladium paradoxum</name>
    <dbReference type="NCBI Taxonomy" id="94208"/>
    <lineage>
        <taxon>Eukaryota</taxon>
        <taxon>Fungi</taxon>
        <taxon>Dikarya</taxon>
        <taxon>Ascomycota</taxon>
        <taxon>Pezizomycotina</taxon>
        <taxon>Sordariomycetes</taxon>
        <taxon>Hypocreomycetidae</taxon>
        <taxon>Hypocreales</taxon>
        <taxon>Ophiocordycipitaceae</taxon>
        <taxon>Tolypocladium</taxon>
    </lineage>
</organism>
<dbReference type="Proteomes" id="UP000237481">
    <property type="component" value="Unassembled WGS sequence"/>
</dbReference>
<sequence length="253" mass="27742">MTPTPAKPSDKKEPEAKPAPKKRARAAPTTSRARKKPRQEEEAADEGRNSSRAFLATSGKGAKSIKETKRNFRKKTAEVTKLIEKQLRSELSASQHPPVVECLPPDFASFLPYTASNIPIGAETQNTTYNKAQECLIRFQAMVKEYQTLNKCPTDIKPPTWVLWEQDTKDLRALNENSLGLAFKTLNSIVMPNAKGRVSEDPPKDGDDIGAMASELLAEAKPNRGEETWGAVAQGFLRALSGAVRLLPKAGES</sequence>
<proteinExistence type="predicted"/>
<dbReference type="OrthoDB" id="3598799at2759"/>
<dbReference type="AlphaFoldDB" id="A0A2S4KQ63"/>
<dbReference type="EMBL" id="PKSG01000882">
    <property type="protein sequence ID" value="POR32320.1"/>
    <property type="molecule type" value="Genomic_DNA"/>
</dbReference>
<reference evidence="2 3" key="1">
    <citation type="submission" date="2018-01" db="EMBL/GenBank/DDBJ databases">
        <title>Harnessing the power of phylogenomics to disentangle the directionality and signatures of interkingdom host jumping in the parasitic fungal genus Tolypocladium.</title>
        <authorList>
            <person name="Quandt C.A."/>
            <person name="Patterson W."/>
            <person name="Spatafora J.W."/>
        </authorList>
    </citation>
    <scope>NUCLEOTIDE SEQUENCE [LARGE SCALE GENOMIC DNA]</scope>
    <source>
        <strain evidence="2 3">NRBC 100945</strain>
    </source>
</reference>
<keyword evidence="3" id="KW-1185">Reference proteome</keyword>
<dbReference type="STRING" id="94208.A0A2S4KQ63"/>